<feature type="domain" description="HTH tetR-type" evidence="5">
    <location>
        <begin position="16"/>
        <end position="76"/>
    </location>
</feature>
<dbReference type="InterPro" id="IPR001647">
    <property type="entry name" value="HTH_TetR"/>
</dbReference>
<evidence type="ECO:0000256" key="3">
    <source>
        <dbReference type="ARBA" id="ARBA00023163"/>
    </source>
</evidence>
<dbReference type="GO" id="GO:0003677">
    <property type="term" value="F:DNA binding"/>
    <property type="evidence" value="ECO:0007669"/>
    <property type="project" value="UniProtKB-UniRule"/>
</dbReference>
<dbReference type="Pfam" id="PF21993">
    <property type="entry name" value="TetR_C_13_2"/>
    <property type="match status" value="1"/>
</dbReference>
<name>K4NYD3_9PSEU</name>
<dbReference type="InterPro" id="IPR009057">
    <property type="entry name" value="Homeodomain-like_sf"/>
</dbReference>
<dbReference type="EMBL" id="JX679499">
    <property type="protein sequence ID" value="AFV52108.1"/>
    <property type="molecule type" value="Genomic_DNA"/>
</dbReference>
<evidence type="ECO:0000259" key="5">
    <source>
        <dbReference type="PROSITE" id="PS50977"/>
    </source>
</evidence>
<dbReference type="SUPFAM" id="SSF48498">
    <property type="entry name" value="Tetracyclin repressor-like, C-terminal domain"/>
    <property type="match status" value="1"/>
</dbReference>
<proteinExistence type="predicted"/>
<evidence type="ECO:0000256" key="1">
    <source>
        <dbReference type="ARBA" id="ARBA00023015"/>
    </source>
</evidence>
<protein>
    <submittedName>
        <fullName evidence="6">Putative TetR transcriptional regulator</fullName>
    </submittedName>
</protein>
<dbReference type="Pfam" id="PF00440">
    <property type="entry name" value="TetR_N"/>
    <property type="match status" value="1"/>
</dbReference>
<dbReference type="PROSITE" id="PS50977">
    <property type="entry name" value="HTH_TETR_2"/>
    <property type="match status" value="1"/>
</dbReference>
<dbReference type="InterPro" id="IPR054156">
    <property type="entry name" value="YxaF_TetR_C"/>
</dbReference>
<keyword evidence="2 4" id="KW-0238">DNA-binding</keyword>
<feature type="DNA-binding region" description="H-T-H motif" evidence="4">
    <location>
        <begin position="39"/>
        <end position="58"/>
    </location>
</feature>
<reference evidence="6" key="1">
    <citation type="journal article" date="2013" name="Proc. Natl. Acad. Sci. U.S.A.">
        <title>A new member of the 4-methylideneimidazole-5-one-containing aminomutase family from the enediyne kedarcidin biosynthetic pathway.</title>
        <authorList>
            <person name="Huang S.X."/>
            <person name="Lohman J.R."/>
            <person name="Huang T."/>
            <person name="Shen B."/>
        </authorList>
    </citation>
    <scope>NUCLEOTIDE SEQUENCE</scope>
    <source>
        <strain evidence="6">ATCC 53650</strain>
    </source>
</reference>
<dbReference type="AlphaFoldDB" id="K4NYD3"/>
<accession>K4NYD3</accession>
<dbReference type="PANTHER" id="PTHR47506">
    <property type="entry name" value="TRANSCRIPTIONAL REGULATORY PROTEIN"/>
    <property type="match status" value="1"/>
</dbReference>
<keyword evidence="3" id="KW-0804">Transcription</keyword>
<dbReference type="Gene3D" id="1.10.357.10">
    <property type="entry name" value="Tetracycline Repressor, domain 2"/>
    <property type="match status" value="1"/>
</dbReference>
<evidence type="ECO:0000256" key="2">
    <source>
        <dbReference type="ARBA" id="ARBA00023125"/>
    </source>
</evidence>
<organism evidence="6">
    <name type="scientific">Streptoalloteichus sp. ATCC 53650</name>
    <dbReference type="NCBI Taxonomy" id="756733"/>
    <lineage>
        <taxon>Bacteria</taxon>
        <taxon>Bacillati</taxon>
        <taxon>Actinomycetota</taxon>
        <taxon>Actinomycetes</taxon>
        <taxon>Pseudonocardiales</taxon>
        <taxon>Pseudonocardiaceae</taxon>
        <taxon>Streptoalloteichus</taxon>
    </lineage>
</organism>
<dbReference type="PANTHER" id="PTHR47506:SF3">
    <property type="entry name" value="HTH-TYPE TRANSCRIPTIONAL REGULATOR LMRA"/>
    <property type="match status" value="1"/>
</dbReference>
<sequence>MGVQAQTSGAPVAEAGDSRTRIVRATALLLQRQGYEGTSIKRISAEAKVTQGSVYHFFPGGKEQLAVEALRYGAEEFTELLRAGLDSTEDPAEAVAACALRLADTLRVSGWTDGCPVAATALETIGASPDLQHASDQALRQWQDLLSAKLTAGGVPDDAARGLACTIISTLEGAELLCRVSADDQALRTAARHLTMLVRLHLA</sequence>
<keyword evidence="1" id="KW-0805">Transcription regulation</keyword>
<evidence type="ECO:0000256" key="4">
    <source>
        <dbReference type="PROSITE-ProRule" id="PRU00335"/>
    </source>
</evidence>
<dbReference type="InterPro" id="IPR036271">
    <property type="entry name" value="Tet_transcr_reg_TetR-rel_C_sf"/>
</dbReference>
<evidence type="ECO:0000313" key="6">
    <source>
        <dbReference type="EMBL" id="AFV52108.1"/>
    </source>
</evidence>
<dbReference type="SUPFAM" id="SSF46689">
    <property type="entry name" value="Homeodomain-like"/>
    <property type="match status" value="1"/>
</dbReference>